<dbReference type="EMBL" id="ML732185">
    <property type="protein sequence ID" value="KAB8076092.1"/>
    <property type="molecule type" value="Genomic_DNA"/>
</dbReference>
<sequence>MGLNNFCPTSAFIAAVLVVSQRAVYKYSSCLDWFWAISTERVFTRPDAYGAGKVLVYDRGGNIRGLSHLSRRG</sequence>
<proteinExistence type="predicted"/>
<dbReference type="AlphaFoldDB" id="A0A5N5X9T2"/>
<dbReference type="Proteomes" id="UP000326565">
    <property type="component" value="Unassembled WGS sequence"/>
</dbReference>
<name>A0A5N5X9T2_9EURO</name>
<organism evidence="1 2">
    <name type="scientific">Aspergillus leporis</name>
    <dbReference type="NCBI Taxonomy" id="41062"/>
    <lineage>
        <taxon>Eukaryota</taxon>
        <taxon>Fungi</taxon>
        <taxon>Dikarya</taxon>
        <taxon>Ascomycota</taxon>
        <taxon>Pezizomycotina</taxon>
        <taxon>Eurotiomycetes</taxon>
        <taxon>Eurotiomycetidae</taxon>
        <taxon>Eurotiales</taxon>
        <taxon>Aspergillaceae</taxon>
        <taxon>Aspergillus</taxon>
        <taxon>Aspergillus subgen. Circumdati</taxon>
    </lineage>
</organism>
<reference evidence="1 2" key="1">
    <citation type="submission" date="2019-04" db="EMBL/GenBank/DDBJ databases">
        <title>Friends and foes A comparative genomics study of 23 Aspergillus species from section Flavi.</title>
        <authorList>
            <consortium name="DOE Joint Genome Institute"/>
            <person name="Kjaerbolling I."/>
            <person name="Vesth T."/>
            <person name="Frisvad J.C."/>
            <person name="Nybo J.L."/>
            <person name="Theobald S."/>
            <person name="Kildgaard S."/>
            <person name="Isbrandt T."/>
            <person name="Kuo A."/>
            <person name="Sato A."/>
            <person name="Lyhne E.K."/>
            <person name="Kogle M.E."/>
            <person name="Wiebenga A."/>
            <person name="Kun R.S."/>
            <person name="Lubbers R.J."/>
            <person name="Makela M.R."/>
            <person name="Barry K."/>
            <person name="Chovatia M."/>
            <person name="Clum A."/>
            <person name="Daum C."/>
            <person name="Haridas S."/>
            <person name="He G."/>
            <person name="LaButti K."/>
            <person name="Lipzen A."/>
            <person name="Mondo S."/>
            <person name="Riley R."/>
            <person name="Salamov A."/>
            <person name="Simmons B.A."/>
            <person name="Magnuson J.K."/>
            <person name="Henrissat B."/>
            <person name="Mortensen U.H."/>
            <person name="Larsen T.O."/>
            <person name="Devries R.P."/>
            <person name="Grigoriev I.V."/>
            <person name="Machida M."/>
            <person name="Baker S.E."/>
            <person name="Andersen M.R."/>
        </authorList>
    </citation>
    <scope>NUCLEOTIDE SEQUENCE [LARGE SCALE GENOMIC DNA]</scope>
    <source>
        <strain evidence="1 2">CBS 151.66</strain>
    </source>
</reference>
<evidence type="ECO:0000313" key="2">
    <source>
        <dbReference type="Proteomes" id="UP000326565"/>
    </source>
</evidence>
<accession>A0A5N5X9T2</accession>
<protein>
    <submittedName>
        <fullName evidence="1">Uncharacterized protein</fullName>
    </submittedName>
</protein>
<gene>
    <name evidence="1" type="ORF">BDV29DRAFT_170771</name>
</gene>
<keyword evidence="2" id="KW-1185">Reference proteome</keyword>
<evidence type="ECO:0000313" key="1">
    <source>
        <dbReference type="EMBL" id="KAB8076092.1"/>
    </source>
</evidence>